<dbReference type="PANTHER" id="PTHR47837:SF2">
    <property type="entry name" value="GTP PYROPHOSPHOKINASE YWAC"/>
    <property type="match status" value="1"/>
</dbReference>
<dbReference type="EMBL" id="VSSQ01033617">
    <property type="protein sequence ID" value="MPM85272.1"/>
    <property type="molecule type" value="Genomic_DNA"/>
</dbReference>
<dbReference type="AlphaFoldDB" id="A0A645D9H3"/>
<proteinExistence type="predicted"/>
<reference evidence="2" key="1">
    <citation type="submission" date="2019-08" db="EMBL/GenBank/DDBJ databases">
        <authorList>
            <person name="Kucharzyk K."/>
            <person name="Murdoch R.W."/>
            <person name="Higgins S."/>
            <person name="Loffler F."/>
        </authorList>
    </citation>
    <scope>NUCLEOTIDE SEQUENCE</scope>
</reference>
<comment type="caution">
    <text evidence="2">The sequence shown here is derived from an EMBL/GenBank/DDBJ whole genome shotgun (WGS) entry which is preliminary data.</text>
</comment>
<evidence type="ECO:0000313" key="2">
    <source>
        <dbReference type="EMBL" id="MPM85272.1"/>
    </source>
</evidence>
<evidence type="ECO:0000259" key="1">
    <source>
        <dbReference type="SMART" id="SM00954"/>
    </source>
</evidence>
<organism evidence="2">
    <name type="scientific">bioreactor metagenome</name>
    <dbReference type="NCBI Taxonomy" id="1076179"/>
    <lineage>
        <taxon>unclassified sequences</taxon>
        <taxon>metagenomes</taxon>
        <taxon>ecological metagenomes</taxon>
    </lineage>
</organism>
<dbReference type="CDD" id="cd05399">
    <property type="entry name" value="NT_Rel-Spo_like"/>
    <property type="match status" value="1"/>
</dbReference>
<dbReference type="Pfam" id="PF04607">
    <property type="entry name" value="RelA_SpoT"/>
    <property type="match status" value="1"/>
</dbReference>
<dbReference type="SUPFAM" id="SSF81301">
    <property type="entry name" value="Nucleotidyltransferase"/>
    <property type="match status" value="1"/>
</dbReference>
<dbReference type="Gene3D" id="3.30.460.10">
    <property type="entry name" value="Beta Polymerase, domain 2"/>
    <property type="match status" value="1"/>
</dbReference>
<dbReference type="SMART" id="SM00954">
    <property type="entry name" value="RelA_SpoT"/>
    <property type="match status" value="1"/>
</dbReference>
<name>A0A645D9H3_9ZZZZ</name>
<dbReference type="Gene3D" id="1.10.287.860">
    <property type="entry name" value="Nucleotidyltransferase"/>
    <property type="match status" value="1"/>
</dbReference>
<gene>
    <name evidence="2" type="ORF">SDC9_132350</name>
</gene>
<dbReference type="InterPro" id="IPR007685">
    <property type="entry name" value="RelA_SpoT"/>
</dbReference>
<dbReference type="GO" id="GO:0015969">
    <property type="term" value="P:guanosine tetraphosphate metabolic process"/>
    <property type="evidence" value="ECO:0007669"/>
    <property type="project" value="InterPro"/>
</dbReference>
<protein>
    <recommendedName>
        <fullName evidence="1">RelA/SpoT domain-containing protein</fullName>
    </recommendedName>
</protein>
<accession>A0A645D9H3</accession>
<dbReference type="InterPro" id="IPR043519">
    <property type="entry name" value="NT_sf"/>
</dbReference>
<sequence length="241" mass="27223">MGDDIDADDPRDDTFVAYERLVAHGSQLSRVLLTYQAGIDEVMTKLTILRREYEHAYDYNPIEHLTARLKSPASIVAKARRRHVDPTIDGVREAITDIAGVRVITSFESDVYRVRDVLCAQNDLTVLKVKNYIAEPKPNGYRSLHVIFEVPVFLTDRTARVPVEVQFRTIAMDFWAALEHKIYYKFDRTVPEALLDSLYSTALSSAKLDADMEALHRQIRGDGPHLLAGDRTSVDGGSVNF</sequence>
<dbReference type="PANTHER" id="PTHR47837">
    <property type="entry name" value="GTP PYROPHOSPHOKINASE YJBM"/>
    <property type="match status" value="1"/>
</dbReference>
<dbReference type="InterPro" id="IPR052366">
    <property type="entry name" value="GTP_Pyrophosphokinase"/>
</dbReference>
<feature type="domain" description="RelA/SpoT" evidence="1">
    <location>
        <begin position="67"/>
        <end position="190"/>
    </location>
</feature>